<sequence length="258" mass="28771">MGRQTSPTLVTLGRLVRTYRDASGILQKDLANRLGYSDGWLSNLETGQLRPRGEQVASIEETLSLPRGALMAVYDQLDNECLPLWFRPWLEEEQRASVVRSFELAIIPGLLQTVGYARALLQDDEPAVAARIDRQAIRQREVPPAMYFVIDEAALYQDRGGPKVMHEQLMTLADIASPRLTIQVVRSTANPRSLGAFTIATVDGNDVAYVETAVRGIVTSGRDDLAVLSEAWESIKANAMPQNESIEFIRRTAEERWT</sequence>
<dbReference type="SMART" id="SM00530">
    <property type="entry name" value="HTH_XRE"/>
    <property type="match status" value="1"/>
</dbReference>
<organism evidence="2 3">
    <name type="scientific">Actinoallomurus spadix</name>
    <dbReference type="NCBI Taxonomy" id="79912"/>
    <lineage>
        <taxon>Bacteria</taxon>
        <taxon>Bacillati</taxon>
        <taxon>Actinomycetota</taxon>
        <taxon>Actinomycetes</taxon>
        <taxon>Streptosporangiales</taxon>
        <taxon>Thermomonosporaceae</taxon>
        <taxon>Actinoallomurus</taxon>
    </lineage>
</organism>
<dbReference type="Proteomes" id="UP001501822">
    <property type="component" value="Unassembled WGS sequence"/>
</dbReference>
<dbReference type="Pfam" id="PF13560">
    <property type="entry name" value="HTH_31"/>
    <property type="match status" value="1"/>
</dbReference>
<dbReference type="SUPFAM" id="SSF47413">
    <property type="entry name" value="lambda repressor-like DNA-binding domains"/>
    <property type="match status" value="1"/>
</dbReference>
<name>A0ABN0XEA1_9ACTN</name>
<dbReference type="Pfam" id="PF19054">
    <property type="entry name" value="DUF5753"/>
    <property type="match status" value="1"/>
</dbReference>
<proteinExistence type="predicted"/>
<dbReference type="InterPro" id="IPR010982">
    <property type="entry name" value="Lambda_DNA-bd_dom_sf"/>
</dbReference>
<accession>A0ABN0XEA1</accession>
<comment type="caution">
    <text evidence="2">The sequence shown here is derived from an EMBL/GenBank/DDBJ whole genome shotgun (WGS) entry which is preliminary data.</text>
</comment>
<evidence type="ECO:0000313" key="2">
    <source>
        <dbReference type="EMBL" id="GAA0361885.1"/>
    </source>
</evidence>
<protein>
    <submittedName>
        <fullName evidence="2">Helix-turn-helix transcriptional regulator</fullName>
    </submittedName>
</protein>
<reference evidence="2 3" key="1">
    <citation type="journal article" date="2019" name="Int. J. Syst. Evol. Microbiol.">
        <title>The Global Catalogue of Microorganisms (GCM) 10K type strain sequencing project: providing services to taxonomists for standard genome sequencing and annotation.</title>
        <authorList>
            <consortium name="The Broad Institute Genomics Platform"/>
            <consortium name="The Broad Institute Genome Sequencing Center for Infectious Disease"/>
            <person name="Wu L."/>
            <person name="Ma J."/>
        </authorList>
    </citation>
    <scope>NUCLEOTIDE SEQUENCE [LARGE SCALE GENOMIC DNA]</scope>
    <source>
        <strain evidence="2 3">JCM 3146</strain>
    </source>
</reference>
<gene>
    <name evidence="2" type="ORF">GCM10010151_59880</name>
</gene>
<dbReference type="InterPro" id="IPR043917">
    <property type="entry name" value="DUF5753"/>
</dbReference>
<dbReference type="InterPro" id="IPR001387">
    <property type="entry name" value="Cro/C1-type_HTH"/>
</dbReference>
<keyword evidence="3" id="KW-1185">Reference proteome</keyword>
<dbReference type="CDD" id="cd00093">
    <property type="entry name" value="HTH_XRE"/>
    <property type="match status" value="1"/>
</dbReference>
<evidence type="ECO:0000259" key="1">
    <source>
        <dbReference type="PROSITE" id="PS50943"/>
    </source>
</evidence>
<dbReference type="PROSITE" id="PS50943">
    <property type="entry name" value="HTH_CROC1"/>
    <property type="match status" value="1"/>
</dbReference>
<feature type="domain" description="HTH cro/C1-type" evidence="1">
    <location>
        <begin position="16"/>
        <end position="70"/>
    </location>
</feature>
<dbReference type="EMBL" id="BAAABM010000055">
    <property type="protein sequence ID" value="GAA0361885.1"/>
    <property type="molecule type" value="Genomic_DNA"/>
</dbReference>
<dbReference type="Gene3D" id="1.10.260.40">
    <property type="entry name" value="lambda repressor-like DNA-binding domains"/>
    <property type="match status" value="1"/>
</dbReference>
<evidence type="ECO:0000313" key="3">
    <source>
        <dbReference type="Proteomes" id="UP001501822"/>
    </source>
</evidence>